<gene>
    <name evidence="1" type="ORF">ACFL27_21235</name>
</gene>
<dbReference type="SUPFAM" id="SSF51161">
    <property type="entry name" value="Trimeric LpxA-like enzymes"/>
    <property type="match status" value="1"/>
</dbReference>
<evidence type="ECO:0000313" key="2">
    <source>
        <dbReference type="Proteomes" id="UP001594351"/>
    </source>
</evidence>
<dbReference type="CDD" id="cd04645">
    <property type="entry name" value="LbH_gamma_CA_like"/>
    <property type="match status" value="1"/>
</dbReference>
<protein>
    <submittedName>
        <fullName evidence="1">Gamma carbonic anhydrase family protein</fullName>
    </submittedName>
</protein>
<dbReference type="Gene3D" id="2.160.10.10">
    <property type="entry name" value="Hexapeptide repeat proteins"/>
    <property type="match status" value="1"/>
</dbReference>
<dbReference type="InterPro" id="IPR011004">
    <property type="entry name" value="Trimer_LpxA-like_sf"/>
</dbReference>
<name>A0ABV6Z2P8_UNCC1</name>
<dbReference type="EMBL" id="JBHPBY010000358">
    <property type="protein sequence ID" value="MFC1852730.1"/>
    <property type="molecule type" value="Genomic_DNA"/>
</dbReference>
<dbReference type="InterPro" id="IPR047324">
    <property type="entry name" value="LbH_gamma_CA-like"/>
</dbReference>
<dbReference type="PANTHER" id="PTHR13061">
    <property type="entry name" value="DYNACTIN SUBUNIT P25"/>
    <property type="match status" value="1"/>
</dbReference>
<dbReference type="Proteomes" id="UP001594351">
    <property type="component" value="Unassembled WGS sequence"/>
</dbReference>
<reference evidence="1 2" key="1">
    <citation type="submission" date="2024-09" db="EMBL/GenBank/DDBJ databases">
        <title>Laminarin stimulates single cell rates of sulfate reduction while oxygen inhibits transcriptomic activity in coastal marine sediment.</title>
        <authorList>
            <person name="Lindsay M."/>
            <person name="Orcutt B."/>
            <person name="Emerson D."/>
            <person name="Stepanauskas R."/>
            <person name="D'Angelo T."/>
        </authorList>
    </citation>
    <scope>NUCLEOTIDE SEQUENCE [LARGE SCALE GENOMIC DNA]</scope>
    <source>
        <strain evidence="1">SAG AM-311-K15</strain>
    </source>
</reference>
<dbReference type="PANTHER" id="PTHR13061:SF56">
    <property type="entry name" value="PROTEIN YRDA"/>
    <property type="match status" value="1"/>
</dbReference>
<organism evidence="1 2">
    <name type="scientific">candidate division CSSED10-310 bacterium</name>
    <dbReference type="NCBI Taxonomy" id="2855610"/>
    <lineage>
        <taxon>Bacteria</taxon>
        <taxon>Bacteria division CSSED10-310</taxon>
    </lineage>
</organism>
<evidence type="ECO:0000313" key="1">
    <source>
        <dbReference type="EMBL" id="MFC1852730.1"/>
    </source>
</evidence>
<comment type="caution">
    <text evidence="1">The sequence shown here is derived from an EMBL/GenBank/DDBJ whole genome shotgun (WGS) entry which is preliminary data.</text>
</comment>
<proteinExistence type="predicted"/>
<accession>A0ABV6Z2P8</accession>
<dbReference type="InterPro" id="IPR050484">
    <property type="entry name" value="Transf_Hexapept/Carb_Anhydrase"/>
</dbReference>
<keyword evidence="2" id="KW-1185">Reference proteome</keyword>
<sequence length="183" mass="19767">MAIRVHGEYKPIIAASAYIDDTALVIGDVRIGNDSSVWPYTVIRGDVNSIEIGELTNVQDAAVLHVTSVSEYVPQGYSLSIGNGVTIGHRAVIHACSIGDFCLIGIGSIILDGAILHPQVLLGAGSLVPPGKELQGGYLWFGNPAKKIRSLTEKELAYFEYSASHYCRVKDLYLHRNKENAIS</sequence>